<feature type="domain" description="DUF4062" evidence="5">
    <location>
        <begin position="92"/>
        <end position="177"/>
    </location>
</feature>
<dbReference type="PROSITE" id="PS50082">
    <property type="entry name" value="WD_REPEATS_2"/>
    <property type="match status" value="1"/>
</dbReference>
<evidence type="ECO:0000313" key="9">
    <source>
        <dbReference type="Proteomes" id="UP001249851"/>
    </source>
</evidence>
<reference evidence="8" key="2">
    <citation type="journal article" date="2023" name="Science">
        <title>Genomic signatures of disease resistance in endangered staghorn corals.</title>
        <authorList>
            <person name="Vollmer S.V."/>
            <person name="Selwyn J.D."/>
            <person name="Despard B.A."/>
            <person name="Roesel C.L."/>
        </authorList>
    </citation>
    <scope>NUCLEOTIDE SEQUENCE</scope>
    <source>
        <strain evidence="8">K2</strain>
    </source>
</reference>
<accession>A0AAD9VEB4</accession>
<dbReference type="Pfam" id="PF00400">
    <property type="entry name" value="WD40"/>
    <property type="match status" value="1"/>
</dbReference>
<dbReference type="InterPro" id="IPR052752">
    <property type="entry name" value="NACHT-WD_repeat"/>
</dbReference>
<dbReference type="InterPro" id="IPR041664">
    <property type="entry name" value="AAA_16"/>
</dbReference>
<evidence type="ECO:0000259" key="7">
    <source>
        <dbReference type="Pfam" id="PF25469"/>
    </source>
</evidence>
<evidence type="ECO:0000256" key="3">
    <source>
        <dbReference type="PROSITE-ProRule" id="PRU00221"/>
    </source>
</evidence>
<evidence type="ECO:0000259" key="6">
    <source>
        <dbReference type="Pfam" id="PF17908"/>
    </source>
</evidence>
<dbReference type="InterPro" id="IPR025139">
    <property type="entry name" value="DUF4062"/>
</dbReference>
<sequence length="1666" mass="186973">MGNGNTTAAGTIRRVIQVNHKFRAILELWTEDRSEREPWKTILQNGASVMYHKRKELLQSKDEGLIEDFNKLLEGQILDDSRWSLPTKEIAVFLSSTFTDMSLERDILMEDVYPYLREFCRQLGYSFSVADMRWGVRDEMTDEHQAVEICVAEVQRCRRESVGPYMVCIIGDKYGYRPVPVKIDKDVFETLLGSVKSHQGEKNAAELLQKWYKLDGNSVPEVYVLQPVSTFYPHAYKCQENGAGEAKGKQERQQWWQAAETMLQALKKAASQIDFEAFPLSEMTEEDFKISVTEQEITNGMEGDDMDSKYILLFLRSLNGLDEVDLNNNRFAKRFVDSQSGAASGHDANDLLRRLKENCQNLIPEKNICRYSLYFHVTQDGRISTSRNKEEIKKLCDQFCHKMVDGIQEAVAKHHIIDDPLYGEIGHHATITRTKTEEFVGRIQLLREVESYLKLEDGGKPFIVYGVSGCGKTSLLAKAFTTSLENWNGADTGRPIHVIRYIGTSPSSTNIGSLLGSLCHQLSLVFKDTSTLATDNYERLVAKFRSLLQRATPDRPLVLFLDSLDQLSDQDDGRALRWLPTSLPKNVHIVVSSLLVTGGCLAVLKAKLKPDNNSNFFLEVSSLESSDAESILDRRLLNEKRKLTSEQRRQVLETCCKPTALYMKLACDTALQWKSFTPDTHTELKPTATELIIQLFERLTRKHGTQFVRRALGYITASKTGLTKSELEDILSCDDILLTDEVFQYHVPPIRRLPPLLWTRLRNDLGGYLVKVAADGYVVYKWYHRLFLEAARNYFLSDKPFTDSLHTELANYFSGRWAREAKPYTDKNGSTKSAHRMVADQPLILNTDVTPKMNLEDGEVRARYNLRKLSELPYHLIRSEMWNEFVEIVCQIPFLMAKCKAGQAFALTLDLSEASLKCSKDKAAIIEDVYSCIRANARQLSQFPELVPQLCLNEPDISYCVTLARDLTKLNVCKTNLAAFKHPTPVTKCVFSKGCKYLATYASDAVLRVFMVASGYTIMEKQCECHVMSFPATTEQCHWIAVAGTNSIVRYGLGSCGRYEGTVLQEIKVDCGIDDRSSIVICKKGKAWEIFLATSHGKLRSYGTSPSSNGQPVLKKELPRRPKVLTISPDGNSLAFGSDKMYLWSHKSQKVVKVFETDKKTSPKMDDATLSFSRTGAKLGAILVNGTYIWNTQTAKLLKVLAMTSVGVDFATFSPELDYIACSDLKDRDQVLVFCMAPKPYDKHPEWETLKGHSDSVKACCIANRESGHPLIATASDDSTVQLWDTRNMPSQKVVKLPNHVGTVQYCSFSSNGRLAVSCSETENWVWQACEPVQRLHQLRPASDGSGIGPCFSEDDQFVSVFTNTGVDVWHLKSGVDCHGSDASLIMGAHRTLTFLTVRHLFTKFTSDGLYCCLTTDSEPSTIRLYLAVNKYTLDEWAKNEPRDPPPKDLAEREPFEQKFSVDKGQKVTEAVISNTCGKLAAIGIPQSSSNQEVMKGPTEVHLWDLNCHTNWRVVLSEHPSVSRQLTVGCNHLITFIQIRKHVSVTGRLKSGLLGYKEDKAFSMADEAVIQIFDMRGSALQTFRIPGRFSGVNGASIDPSLKSLSEELVAYGLDDGVFKAKGVKSNKVPRTFTVNNTNITAVNMASNGRSALVGCANGNVHVIQIM</sequence>
<dbReference type="Gene3D" id="2.130.10.10">
    <property type="entry name" value="YVTN repeat-like/Quinoprotein amine dehydrogenase"/>
    <property type="match status" value="3"/>
</dbReference>
<dbReference type="InterPro" id="IPR057588">
    <property type="entry name" value="NWD1/2-like_WH"/>
</dbReference>
<feature type="domain" description="APAF-1 helical" evidence="6">
    <location>
        <begin position="871"/>
        <end position="968"/>
    </location>
</feature>
<feature type="repeat" description="WD" evidence="3">
    <location>
        <begin position="1250"/>
        <end position="1294"/>
    </location>
</feature>
<comment type="caution">
    <text evidence="8">The sequence shown here is derived from an EMBL/GenBank/DDBJ whole genome shotgun (WGS) entry which is preliminary data.</text>
</comment>
<dbReference type="Pfam" id="PF25469">
    <property type="entry name" value="WHD_NWD1"/>
    <property type="match status" value="1"/>
</dbReference>
<dbReference type="Pfam" id="PF13191">
    <property type="entry name" value="AAA_16"/>
    <property type="match status" value="1"/>
</dbReference>
<evidence type="ECO:0000259" key="5">
    <source>
        <dbReference type="Pfam" id="PF13271"/>
    </source>
</evidence>
<evidence type="ECO:0000256" key="1">
    <source>
        <dbReference type="ARBA" id="ARBA00022574"/>
    </source>
</evidence>
<protein>
    <submittedName>
        <fullName evidence="8">NACHT and WD repeat domain-containing protein 2</fullName>
    </submittedName>
</protein>
<dbReference type="InterPro" id="IPR015943">
    <property type="entry name" value="WD40/YVTN_repeat-like_dom_sf"/>
</dbReference>
<dbReference type="InterPro" id="IPR027417">
    <property type="entry name" value="P-loop_NTPase"/>
</dbReference>
<dbReference type="SMART" id="SM00320">
    <property type="entry name" value="WD40"/>
    <property type="match status" value="5"/>
</dbReference>
<dbReference type="Gene3D" id="1.25.40.370">
    <property type="match status" value="1"/>
</dbReference>
<dbReference type="InterPro" id="IPR019775">
    <property type="entry name" value="WD40_repeat_CS"/>
</dbReference>
<keyword evidence="9" id="KW-1185">Reference proteome</keyword>
<dbReference type="EMBL" id="JARQWQ010000007">
    <property type="protein sequence ID" value="KAK2570770.1"/>
    <property type="molecule type" value="Genomic_DNA"/>
</dbReference>
<dbReference type="InterPro" id="IPR041452">
    <property type="entry name" value="APAF1_C"/>
</dbReference>
<feature type="domain" description="NWD1/2-like winged helix-turn-helix" evidence="7">
    <location>
        <begin position="687"/>
        <end position="798"/>
    </location>
</feature>
<dbReference type="InterPro" id="IPR011047">
    <property type="entry name" value="Quinoprotein_ADH-like_sf"/>
</dbReference>
<keyword evidence="2" id="KW-0677">Repeat</keyword>
<evidence type="ECO:0000259" key="4">
    <source>
        <dbReference type="Pfam" id="PF13191"/>
    </source>
</evidence>
<evidence type="ECO:0000256" key="2">
    <source>
        <dbReference type="ARBA" id="ARBA00022737"/>
    </source>
</evidence>
<dbReference type="SUPFAM" id="SSF52540">
    <property type="entry name" value="P-loop containing nucleoside triphosphate hydrolases"/>
    <property type="match status" value="1"/>
</dbReference>
<dbReference type="PROSITE" id="PS50294">
    <property type="entry name" value="WD_REPEATS_REGION"/>
    <property type="match status" value="1"/>
</dbReference>
<dbReference type="InterPro" id="IPR036322">
    <property type="entry name" value="WD40_repeat_dom_sf"/>
</dbReference>
<evidence type="ECO:0000313" key="8">
    <source>
        <dbReference type="EMBL" id="KAK2570770.1"/>
    </source>
</evidence>
<reference evidence="8" key="1">
    <citation type="journal article" date="2023" name="G3 (Bethesda)">
        <title>Whole genome assembly and annotation of the endangered Caribbean coral Acropora cervicornis.</title>
        <authorList>
            <person name="Selwyn J.D."/>
            <person name="Vollmer S.V."/>
        </authorList>
    </citation>
    <scope>NUCLEOTIDE SEQUENCE</scope>
    <source>
        <strain evidence="8">K2</strain>
    </source>
</reference>
<dbReference type="Gene3D" id="3.40.50.300">
    <property type="entry name" value="P-loop containing nucleotide triphosphate hydrolases"/>
    <property type="match status" value="1"/>
</dbReference>
<proteinExistence type="predicted"/>
<keyword evidence="1 3" id="KW-0853">WD repeat</keyword>
<dbReference type="SUPFAM" id="SSF50998">
    <property type="entry name" value="Quinoprotein alcohol dehydrogenase-like"/>
    <property type="match status" value="1"/>
</dbReference>
<dbReference type="SUPFAM" id="SSF50978">
    <property type="entry name" value="WD40 repeat-like"/>
    <property type="match status" value="1"/>
</dbReference>
<dbReference type="Pfam" id="PF13271">
    <property type="entry name" value="DUF4062"/>
    <property type="match status" value="1"/>
</dbReference>
<gene>
    <name evidence="8" type="ORF">P5673_004464</name>
</gene>
<feature type="domain" description="Orc1-like AAA ATPase" evidence="4">
    <location>
        <begin position="438"/>
        <end position="590"/>
    </location>
</feature>
<dbReference type="InterPro" id="IPR001680">
    <property type="entry name" value="WD40_rpt"/>
</dbReference>
<name>A0AAD9VEB4_ACRCE</name>
<dbReference type="Pfam" id="PF17908">
    <property type="entry name" value="APAF1_C"/>
    <property type="match status" value="1"/>
</dbReference>
<dbReference type="Proteomes" id="UP001249851">
    <property type="component" value="Unassembled WGS sequence"/>
</dbReference>
<dbReference type="PANTHER" id="PTHR19871">
    <property type="entry name" value="BETA TRANSDUCIN-RELATED PROTEIN"/>
    <property type="match status" value="1"/>
</dbReference>
<dbReference type="PROSITE" id="PS00678">
    <property type="entry name" value="WD_REPEATS_1"/>
    <property type="match status" value="1"/>
</dbReference>
<dbReference type="PANTHER" id="PTHR19871:SF42">
    <property type="match status" value="1"/>
</dbReference>
<organism evidence="8 9">
    <name type="scientific">Acropora cervicornis</name>
    <name type="common">Staghorn coral</name>
    <dbReference type="NCBI Taxonomy" id="6130"/>
    <lineage>
        <taxon>Eukaryota</taxon>
        <taxon>Metazoa</taxon>
        <taxon>Cnidaria</taxon>
        <taxon>Anthozoa</taxon>
        <taxon>Hexacorallia</taxon>
        <taxon>Scleractinia</taxon>
        <taxon>Astrocoeniina</taxon>
        <taxon>Acroporidae</taxon>
        <taxon>Acropora</taxon>
    </lineage>
</organism>